<dbReference type="Proteomes" id="UP001188597">
    <property type="component" value="Unassembled WGS sequence"/>
</dbReference>
<dbReference type="InterPro" id="IPR001810">
    <property type="entry name" value="F-box_dom"/>
</dbReference>
<name>A0AA89ANL1_9ASTE</name>
<dbReference type="SUPFAM" id="SSF81383">
    <property type="entry name" value="F-box domain"/>
    <property type="match status" value="1"/>
</dbReference>
<dbReference type="Pfam" id="PF24758">
    <property type="entry name" value="LRR_At5g56370"/>
    <property type="match status" value="1"/>
</dbReference>
<gene>
    <name evidence="2" type="ORF">RJ639_014065</name>
</gene>
<dbReference type="InterPro" id="IPR050232">
    <property type="entry name" value="FBL13/AtMIF1-like"/>
</dbReference>
<dbReference type="SUPFAM" id="SSF52047">
    <property type="entry name" value="RNI-like"/>
    <property type="match status" value="1"/>
</dbReference>
<dbReference type="InterPro" id="IPR006566">
    <property type="entry name" value="FBD"/>
</dbReference>
<dbReference type="CDD" id="cd22160">
    <property type="entry name" value="F-box_AtFBL13-like"/>
    <property type="match status" value="1"/>
</dbReference>
<evidence type="ECO:0000313" key="2">
    <source>
        <dbReference type="EMBL" id="KAK3009165.1"/>
    </source>
</evidence>
<dbReference type="AlphaFoldDB" id="A0AA89ANL1"/>
<evidence type="ECO:0000259" key="1">
    <source>
        <dbReference type="PROSITE" id="PS50181"/>
    </source>
</evidence>
<dbReference type="Pfam" id="PF08387">
    <property type="entry name" value="FBD"/>
    <property type="match status" value="1"/>
</dbReference>
<protein>
    <recommendedName>
        <fullName evidence="1">F-box domain-containing protein</fullName>
    </recommendedName>
</protein>
<dbReference type="PROSITE" id="PS50181">
    <property type="entry name" value="FBOX"/>
    <property type="match status" value="1"/>
</dbReference>
<dbReference type="PANTHER" id="PTHR31900">
    <property type="entry name" value="F-BOX/RNI SUPERFAMILY PROTEIN-RELATED"/>
    <property type="match status" value="1"/>
</dbReference>
<comment type="caution">
    <text evidence="2">The sequence shown here is derived from an EMBL/GenBank/DDBJ whole genome shotgun (WGS) entry which is preliminary data.</text>
</comment>
<dbReference type="SMART" id="SM00256">
    <property type="entry name" value="FBOX"/>
    <property type="match status" value="1"/>
</dbReference>
<accession>A0AA89ANL1</accession>
<reference evidence="2" key="1">
    <citation type="submission" date="2022-12" db="EMBL/GenBank/DDBJ databases">
        <title>Draft genome assemblies for two species of Escallonia (Escalloniales).</title>
        <authorList>
            <person name="Chanderbali A."/>
            <person name="Dervinis C."/>
            <person name="Anghel I."/>
            <person name="Soltis D."/>
            <person name="Soltis P."/>
            <person name="Zapata F."/>
        </authorList>
    </citation>
    <scope>NUCLEOTIDE SEQUENCE</scope>
    <source>
        <strain evidence="2">UCBG64.0493</strain>
        <tissue evidence="2">Leaf</tissue>
    </source>
</reference>
<keyword evidence="3" id="KW-1185">Reference proteome</keyword>
<dbReference type="SMART" id="SM00579">
    <property type="entry name" value="FBD"/>
    <property type="match status" value="1"/>
</dbReference>
<dbReference type="PANTHER" id="PTHR31900:SF34">
    <property type="entry name" value="EMB|CAB62440.1-RELATED"/>
    <property type="match status" value="1"/>
</dbReference>
<dbReference type="InterPro" id="IPR053781">
    <property type="entry name" value="F-box_AtFBL13-like"/>
</dbReference>
<feature type="domain" description="F-box" evidence="1">
    <location>
        <begin position="38"/>
        <end position="86"/>
    </location>
</feature>
<dbReference type="Pfam" id="PF00646">
    <property type="entry name" value="F-box"/>
    <property type="match status" value="1"/>
</dbReference>
<organism evidence="2 3">
    <name type="scientific">Escallonia herrerae</name>
    <dbReference type="NCBI Taxonomy" id="1293975"/>
    <lineage>
        <taxon>Eukaryota</taxon>
        <taxon>Viridiplantae</taxon>
        <taxon>Streptophyta</taxon>
        <taxon>Embryophyta</taxon>
        <taxon>Tracheophyta</taxon>
        <taxon>Spermatophyta</taxon>
        <taxon>Magnoliopsida</taxon>
        <taxon>eudicotyledons</taxon>
        <taxon>Gunneridae</taxon>
        <taxon>Pentapetalae</taxon>
        <taxon>asterids</taxon>
        <taxon>campanulids</taxon>
        <taxon>Escalloniales</taxon>
        <taxon>Escalloniaceae</taxon>
        <taxon>Escallonia</taxon>
    </lineage>
</organism>
<dbReference type="InterPro" id="IPR032675">
    <property type="entry name" value="LRR_dom_sf"/>
</dbReference>
<sequence>MYVVAMRWSIANCDEMRCDAWNCERRDKIKEAATKNLEDRICNLPDDVLTHVLSFVTTKDSVKTSILSSAWKSLWASVPSLDLDELDFCHNALNSSEAMEGNSRFTSFIDNFLMRRRVSSMRKICISGGSKCRSKWMNTLICAAIDRNVLELELNFDSEDGESIEPPLELPQSLYFSKTLVVLKLSLDMVLNFPMPCVCFPNLKVLFLDNILYKDDDSIQNLLSSCPVLEDLVLLRNQTDNLRTFNVTSQTLKKLLVRFRLAHVCEPKKIVIDAPALESLDIDDNVTIDCELKNLLLCNKSEIMPLIRLLQKLYLHFLWHCLCACKCVSPTFGNLTCLNLIASQQYSWVIIVDILCKSPKLEVLILEGLLFCGVGGLAYEDDIPYRFLDLEVPSCLLSHLKRLYIKGFSGFWCENIVIQYFLDFAEVLEKFTVETFGVLKKSLEKAMVEFPRASLACEIQVCDFL</sequence>
<dbReference type="EMBL" id="JAVXUP010001671">
    <property type="protein sequence ID" value="KAK3009165.1"/>
    <property type="molecule type" value="Genomic_DNA"/>
</dbReference>
<dbReference type="InterPro" id="IPR036047">
    <property type="entry name" value="F-box-like_dom_sf"/>
</dbReference>
<proteinExistence type="predicted"/>
<dbReference type="Gene3D" id="3.80.10.10">
    <property type="entry name" value="Ribonuclease Inhibitor"/>
    <property type="match status" value="1"/>
</dbReference>
<evidence type="ECO:0000313" key="3">
    <source>
        <dbReference type="Proteomes" id="UP001188597"/>
    </source>
</evidence>
<dbReference type="InterPro" id="IPR055411">
    <property type="entry name" value="LRR_FXL15/At3g58940/PEG3-like"/>
</dbReference>